<dbReference type="InterPro" id="IPR013763">
    <property type="entry name" value="Cyclin-like_dom"/>
</dbReference>
<feature type="region of interest" description="Disordered" evidence="4">
    <location>
        <begin position="354"/>
        <end position="376"/>
    </location>
</feature>
<feature type="domain" description="Cyclin-like" evidence="5">
    <location>
        <begin position="47"/>
        <end position="130"/>
    </location>
</feature>
<accession>A0A5C7ID44</accession>
<feature type="compositionally biased region" description="Basic and acidic residues" evidence="4">
    <location>
        <begin position="402"/>
        <end position="430"/>
    </location>
</feature>
<evidence type="ECO:0000256" key="1">
    <source>
        <dbReference type="ARBA" id="ARBA00022618"/>
    </source>
</evidence>
<organism evidence="6 7">
    <name type="scientific">Acer yangbiense</name>
    <dbReference type="NCBI Taxonomy" id="1000413"/>
    <lineage>
        <taxon>Eukaryota</taxon>
        <taxon>Viridiplantae</taxon>
        <taxon>Streptophyta</taxon>
        <taxon>Embryophyta</taxon>
        <taxon>Tracheophyta</taxon>
        <taxon>Spermatophyta</taxon>
        <taxon>Magnoliopsida</taxon>
        <taxon>eudicotyledons</taxon>
        <taxon>Gunneridae</taxon>
        <taxon>Pentapetalae</taxon>
        <taxon>rosids</taxon>
        <taxon>malvids</taxon>
        <taxon>Sapindales</taxon>
        <taxon>Sapindaceae</taxon>
        <taxon>Hippocastanoideae</taxon>
        <taxon>Acereae</taxon>
        <taxon>Acer</taxon>
    </lineage>
</organism>
<dbReference type="PANTHER" id="PTHR10177">
    <property type="entry name" value="CYCLINS"/>
    <property type="match status" value="1"/>
</dbReference>
<evidence type="ECO:0000256" key="4">
    <source>
        <dbReference type="SAM" id="MobiDB-lite"/>
    </source>
</evidence>
<dbReference type="InterPro" id="IPR039361">
    <property type="entry name" value="Cyclin"/>
</dbReference>
<evidence type="ECO:0000256" key="3">
    <source>
        <dbReference type="RuleBase" id="RU000383"/>
    </source>
</evidence>
<keyword evidence="2" id="KW-0131">Cell cycle</keyword>
<dbReference type="Pfam" id="PF00134">
    <property type="entry name" value="Cyclin_N"/>
    <property type="match status" value="1"/>
</dbReference>
<dbReference type="Proteomes" id="UP000323000">
    <property type="component" value="Chromosome 3"/>
</dbReference>
<dbReference type="SMART" id="SM00385">
    <property type="entry name" value="CYCLIN"/>
    <property type="match status" value="1"/>
</dbReference>
<reference evidence="7" key="1">
    <citation type="journal article" date="2019" name="Gigascience">
        <title>De novo genome assembly of the endangered Acer yangbiense, a plant species with extremely small populations endemic to Yunnan Province, China.</title>
        <authorList>
            <person name="Yang J."/>
            <person name="Wariss H.M."/>
            <person name="Tao L."/>
            <person name="Zhang R."/>
            <person name="Yun Q."/>
            <person name="Hollingsworth P."/>
            <person name="Dao Z."/>
            <person name="Luo G."/>
            <person name="Guo H."/>
            <person name="Ma Y."/>
            <person name="Sun W."/>
        </authorList>
    </citation>
    <scope>NUCLEOTIDE SEQUENCE [LARGE SCALE GENOMIC DNA]</scope>
    <source>
        <strain evidence="7">cv. Malutang</strain>
    </source>
</reference>
<dbReference type="InterPro" id="IPR036915">
    <property type="entry name" value="Cyclin-like_sf"/>
</dbReference>
<dbReference type="InterPro" id="IPR006671">
    <property type="entry name" value="Cyclin_N"/>
</dbReference>
<feature type="compositionally biased region" description="Basic and acidic residues" evidence="4">
    <location>
        <begin position="251"/>
        <end position="270"/>
    </location>
</feature>
<name>A0A5C7ID44_9ROSI</name>
<keyword evidence="3" id="KW-0195">Cyclin</keyword>
<keyword evidence="7" id="KW-1185">Reference proteome</keyword>
<evidence type="ECO:0000313" key="7">
    <source>
        <dbReference type="Proteomes" id="UP000323000"/>
    </source>
</evidence>
<dbReference type="OrthoDB" id="1743455at2759"/>
<evidence type="ECO:0000259" key="5">
    <source>
        <dbReference type="SMART" id="SM00385"/>
    </source>
</evidence>
<sequence length="446" mass="50924">MEYDPTRPPVREQANFEKYFEVETLSMAMDGYANRRDAAVLRKRALLFLVEFSQKERDVFIPYLALSYFDRFSSREALQVYELELNVVCCLFLASKMRNNSFSVHLFLTTMPNLNINKDLILEMEARILNALEWRMCSVTALCFVGYFTQMIPVDIRPSPRIVKEIIIQAAGDIDSTRYRPSVIAASGVFIASSVRFPERFYECFDSISSSNRVNMGDVSKCTELIREICRKKHIFGEAPSSSSKFHRPRKEPVAESSRTIEEIETRHGNEPVPEITETIEEVIARRPGKEPLVENEISEVISEELKSEWVQLMEEVGRGGPGQAPTQEISEITEEPQPQPVSKNENFELNWEIPEITEEPQPQPQPDSENENFELKWISDDDGSKAIDDFFLTISSVAAERGSEPEDTDRHSTDIGGRGDRQHSTDSDARSYNNTSSLFKCCKLL</sequence>
<evidence type="ECO:0000313" key="6">
    <source>
        <dbReference type="EMBL" id="TXG67167.1"/>
    </source>
</evidence>
<dbReference type="EMBL" id="VAHF01000003">
    <property type="protein sequence ID" value="TXG67167.1"/>
    <property type="molecule type" value="Genomic_DNA"/>
</dbReference>
<dbReference type="GO" id="GO:0051301">
    <property type="term" value="P:cell division"/>
    <property type="evidence" value="ECO:0007669"/>
    <property type="project" value="UniProtKB-KW"/>
</dbReference>
<dbReference type="SUPFAM" id="SSF47954">
    <property type="entry name" value="Cyclin-like"/>
    <property type="match status" value="2"/>
</dbReference>
<feature type="region of interest" description="Disordered" evidence="4">
    <location>
        <begin position="399"/>
        <end position="434"/>
    </location>
</feature>
<evidence type="ECO:0000256" key="2">
    <source>
        <dbReference type="ARBA" id="ARBA00023306"/>
    </source>
</evidence>
<keyword evidence="1" id="KW-0132">Cell division</keyword>
<comment type="similarity">
    <text evidence="3">Belongs to the cyclin family.</text>
</comment>
<protein>
    <recommendedName>
        <fullName evidence="5">Cyclin-like domain-containing protein</fullName>
    </recommendedName>
</protein>
<gene>
    <name evidence="6" type="ORF">EZV62_008442</name>
</gene>
<dbReference type="CDD" id="cd20544">
    <property type="entry name" value="CYCLIN_AtCycD-like_rpt2"/>
    <property type="match status" value="1"/>
</dbReference>
<comment type="caution">
    <text evidence="6">The sequence shown here is derived from an EMBL/GenBank/DDBJ whole genome shotgun (WGS) entry which is preliminary data.</text>
</comment>
<proteinExistence type="inferred from homology"/>
<feature type="region of interest" description="Disordered" evidence="4">
    <location>
        <begin position="239"/>
        <end position="270"/>
    </location>
</feature>
<dbReference type="Gene3D" id="1.10.472.10">
    <property type="entry name" value="Cyclin-like"/>
    <property type="match status" value="2"/>
</dbReference>
<dbReference type="AlphaFoldDB" id="A0A5C7ID44"/>